<sequence length="86" mass="9917">MSGDKKMIDDMRIEGVEIEKPARMFDILKDIHQEIRELRKDVHWMRTGSGGRIYDENGCCCEYYRSAGSYGAWECPAHGYLVAAKK</sequence>
<reference evidence="1" key="1">
    <citation type="submission" date="2020-03" db="EMBL/GenBank/DDBJ databases">
        <title>The deep terrestrial virosphere.</title>
        <authorList>
            <person name="Holmfeldt K."/>
            <person name="Nilsson E."/>
            <person name="Simone D."/>
            <person name="Lopez-Fernandez M."/>
            <person name="Wu X."/>
            <person name="de Brujin I."/>
            <person name="Lundin D."/>
            <person name="Andersson A."/>
            <person name="Bertilsson S."/>
            <person name="Dopson M."/>
        </authorList>
    </citation>
    <scope>NUCLEOTIDE SEQUENCE</scope>
    <source>
        <strain evidence="1">TM448A01949</strain>
    </source>
</reference>
<gene>
    <name evidence="1" type="ORF">TM448A01949_0002</name>
</gene>
<name>A0A6H1ZSU3_9ZZZZ</name>
<protein>
    <submittedName>
        <fullName evidence="1">Uncharacterized protein</fullName>
    </submittedName>
</protein>
<proteinExistence type="predicted"/>
<evidence type="ECO:0000313" key="1">
    <source>
        <dbReference type="EMBL" id="QJA51006.1"/>
    </source>
</evidence>
<dbReference type="EMBL" id="MT144231">
    <property type="protein sequence ID" value="QJA51006.1"/>
    <property type="molecule type" value="Genomic_DNA"/>
</dbReference>
<organism evidence="1">
    <name type="scientific">viral metagenome</name>
    <dbReference type="NCBI Taxonomy" id="1070528"/>
    <lineage>
        <taxon>unclassified sequences</taxon>
        <taxon>metagenomes</taxon>
        <taxon>organismal metagenomes</taxon>
    </lineage>
</organism>
<dbReference type="AlphaFoldDB" id="A0A6H1ZSU3"/>
<accession>A0A6H1ZSU3</accession>